<dbReference type="AlphaFoldDB" id="A0A0J9XUQ3"/>
<sequence>MDRSLPSNKMNGLECIDNLFNVTTTVSSFIPLPQFGTTNINTFCLSTLKFLASYQFQQNMSENISYLATL</sequence>
<reference evidence="1" key="1">
    <citation type="journal article" date="2007" name="Science">
        <title>Draft genome of the filarial nematode parasite Brugia malayi.</title>
        <authorList>
            <person name="Ghedin E."/>
            <person name="Wang S."/>
            <person name="Spiro D."/>
            <person name="Caler E."/>
            <person name="Zhao Q."/>
            <person name="Crabtree J."/>
            <person name="Allen J.E."/>
            <person name="Delcher A.L."/>
            <person name="Guiliano D.B."/>
            <person name="Miranda-Saavedra D."/>
            <person name="Angiuoli S.V."/>
            <person name="Creasy T."/>
            <person name="Amedeo P."/>
            <person name="Haas B."/>
            <person name="El-Sayed N.M."/>
            <person name="Wortman J.R."/>
            <person name="Feldblyum T."/>
            <person name="Tallon L."/>
            <person name="Schatz M."/>
            <person name="Shumway M."/>
            <person name="Koo H."/>
            <person name="Salzberg S.L."/>
            <person name="Schobel S."/>
            <person name="Pertea M."/>
            <person name="Pop M."/>
            <person name="White O."/>
            <person name="Barton G.J."/>
            <person name="Carlow C.K."/>
            <person name="Crawford M.J."/>
            <person name="Daub J."/>
            <person name="Dimmic M.W."/>
            <person name="Estes C.F."/>
            <person name="Foster J.M."/>
            <person name="Ganatra M."/>
            <person name="Gregory W.F."/>
            <person name="Johnson N.M."/>
            <person name="Jin J."/>
            <person name="Komuniecki R."/>
            <person name="Korf I."/>
            <person name="Kumar S."/>
            <person name="Laney S."/>
            <person name="Li B.W."/>
            <person name="Li W."/>
            <person name="Lindblom T.H."/>
            <person name="Lustigman S."/>
            <person name="Ma D."/>
            <person name="Maina C.V."/>
            <person name="Martin D.M."/>
            <person name="McCarter J.P."/>
            <person name="McReynolds L."/>
            <person name="Mitreva M."/>
            <person name="Nutman T.B."/>
            <person name="Parkinson J."/>
            <person name="Peregrin-Alvarez J.M."/>
            <person name="Poole C."/>
            <person name="Ren Q."/>
            <person name="Saunders L."/>
            <person name="Sluder A.E."/>
            <person name="Smith K."/>
            <person name="Stanke M."/>
            <person name="Unnasch T.R."/>
            <person name="Ware J."/>
            <person name="Wei A.D."/>
            <person name="Weil G."/>
            <person name="Williams D.J."/>
            <person name="Zhang Y."/>
            <person name="Williams S.A."/>
            <person name="Fraser-Liggett C."/>
            <person name="Slatko B."/>
            <person name="Blaxter M.L."/>
            <person name="Scott A.L."/>
        </authorList>
    </citation>
    <scope>NUCLEOTIDE SEQUENCE</scope>
    <source>
        <strain evidence="1">FR3</strain>
    </source>
</reference>
<proteinExistence type="predicted"/>
<name>A0A0J9XUQ3_BRUMA</name>
<evidence type="ECO:0000313" key="1">
    <source>
        <dbReference type="EMBL" id="CDP95651.1"/>
    </source>
</evidence>
<dbReference type="EMBL" id="LN856944">
    <property type="protein sequence ID" value="CDP95651.1"/>
    <property type="molecule type" value="Genomic_DNA"/>
</dbReference>
<gene>
    <name evidence="1 2" type="ORF">Bm1310</name>
    <name evidence="1" type="ORF">BM_Bm1310</name>
</gene>
<reference evidence="1" key="2">
    <citation type="submission" date="2012-12" db="EMBL/GenBank/DDBJ databases">
        <authorList>
            <person name="Gao Y.W."/>
            <person name="Fan S.T."/>
            <person name="Sun H.T."/>
            <person name="Wang Z."/>
            <person name="Gao X.L."/>
            <person name="Li Y.G."/>
            <person name="Wang T.C."/>
            <person name="Zhang K."/>
            <person name="Xu W.W."/>
            <person name="Yu Z.J."/>
            <person name="Xia X.Z."/>
        </authorList>
    </citation>
    <scope>NUCLEOTIDE SEQUENCE</scope>
    <source>
        <strain evidence="1">FR3</strain>
    </source>
</reference>
<dbReference type="WormBase" id="Bm1310">
    <property type="protein sequence ID" value="BM43135"/>
    <property type="gene ID" value="WBGene00221571"/>
</dbReference>
<accession>A0A0J9XUQ3</accession>
<organism evidence="1">
    <name type="scientific">Brugia malayi</name>
    <name type="common">Filarial nematode worm</name>
    <dbReference type="NCBI Taxonomy" id="6279"/>
    <lineage>
        <taxon>Eukaryota</taxon>
        <taxon>Metazoa</taxon>
        <taxon>Ecdysozoa</taxon>
        <taxon>Nematoda</taxon>
        <taxon>Chromadorea</taxon>
        <taxon>Rhabditida</taxon>
        <taxon>Spirurina</taxon>
        <taxon>Spiruromorpha</taxon>
        <taxon>Filarioidea</taxon>
        <taxon>Onchocercidae</taxon>
        <taxon>Brugia</taxon>
    </lineage>
</organism>
<evidence type="ECO:0000313" key="2">
    <source>
        <dbReference type="WormBase" id="Bm1310"/>
    </source>
</evidence>
<protein>
    <submittedName>
        <fullName evidence="1">Bm1310</fullName>
    </submittedName>
</protein>